<reference evidence="7" key="1">
    <citation type="submission" date="2022-10" db="EMBL/GenBank/DDBJ databases">
        <title>The WGS of Solirubrobacter ginsenosidimutans DSM 21036.</title>
        <authorList>
            <person name="Jiang Z."/>
        </authorList>
    </citation>
    <scope>NUCLEOTIDE SEQUENCE</scope>
    <source>
        <strain evidence="7">DSM 21036</strain>
    </source>
</reference>
<evidence type="ECO:0000256" key="3">
    <source>
        <dbReference type="ARBA" id="ARBA00022692"/>
    </source>
</evidence>
<organism evidence="7 8">
    <name type="scientific">Solirubrobacter ginsenosidimutans</name>
    <dbReference type="NCBI Taxonomy" id="490573"/>
    <lineage>
        <taxon>Bacteria</taxon>
        <taxon>Bacillati</taxon>
        <taxon>Actinomycetota</taxon>
        <taxon>Thermoleophilia</taxon>
        <taxon>Solirubrobacterales</taxon>
        <taxon>Solirubrobacteraceae</taxon>
        <taxon>Solirubrobacter</taxon>
    </lineage>
</organism>
<dbReference type="PANTHER" id="PTHR30250:SF11">
    <property type="entry name" value="O-ANTIGEN TRANSPORTER-RELATED"/>
    <property type="match status" value="1"/>
</dbReference>
<evidence type="ECO:0000313" key="7">
    <source>
        <dbReference type="EMBL" id="MDA0164719.1"/>
    </source>
</evidence>
<dbReference type="InterPro" id="IPR002797">
    <property type="entry name" value="Polysacc_synth"/>
</dbReference>
<keyword evidence="5 6" id="KW-0472">Membrane</keyword>
<feature type="transmembrane region" description="Helical" evidence="6">
    <location>
        <begin position="185"/>
        <end position="208"/>
    </location>
</feature>
<feature type="transmembrane region" description="Helical" evidence="6">
    <location>
        <begin position="126"/>
        <end position="147"/>
    </location>
</feature>
<evidence type="ECO:0000256" key="5">
    <source>
        <dbReference type="ARBA" id="ARBA00023136"/>
    </source>
</evidence>
<feature type="transmembrane region" description="Helical" evidence="6">
    <location>
        <begin position="372"/>
        <end position="393"/>
    </location>
</feature>
<dbReference type="RefSeq" id="WP_270043970.1">
    <property type="nucleotide sequence ID" value="NZ_JAPDOD010000037.1"/>
</dbReference>
<dbReference type="AlphaFoldDB" id="A0A9X3MXT0"/>
<feature type="transmembrane region" description="Helical" evidence="6">
    <location>
        <begin position="266"/>
        <end position="288"/>
    </location>
</feature>
<gene>
    <name evidence="7" type="ORF">OM076_30910</name>
</gene>
<keyword evidence="3 6" id="KW-0812">Transmembrane</keyword>
<feature type="transmembrane region" description="Helical" evidence="6">
    <location>
        <begin position="431"/>
        <end position="448"/>
    </location>
</feature>
<dbReference type="Pfam" id="PF01943">
    <property type="entry name" value="Polysacc_synt"/>
    <property type="match status" value="1"/>
</dbReference>
<keyword evidence="8" id="KW-1185">Reference proteome</keyword>
<dbReference type="GO" id="GO:0005886">
    <property type="term" value="C:plasma membrane"/>
    <property type="evidence" value="ECO:0007669"/>
    <property type="project" value="UniProtKB-SubCell"/>
</dbReference>
<feature type="transmembrane region" description="Helical" evidence="6">
    <location>
        <begin position="58"/>
        <end position="79"/>
    </location>
</feature>
<name>A0A9X3MXT0_9ACTN</name>
<comment type="subcellular location">
    <subcellularLocation>
        <location evidence="1">Cell membrane</location>
        <topology evidence="1">Multi-pass membrane protein</topology>
    </subcellularLocation>
</comment>
<feature type="transmembrane region" description="Helical" evidence="6">
    <location>
        <begin position="340"/>
        <end position="360"/>
    </location>
</feature>
<evidence type="ECO:0000256" key="2">
    <source>
        <dbReference type="ARBA" id="ARBA00022475"/>
    </source>
</evidence>
<sequence>MSVGDEPPLDLLSSTAAGPAAVRGGALRAGGYLAGAALSALSAAVLFRHLGVVDTGRYGLILSLVAIVGGLSDLGLTAIGVREVTARPASEARRFLQELLGLRIVLTVVGVALVLAFSVVAGYAPVVVAGVAIAGVTLLFAGLQSALGIPLQTSLRLGALTAAELIRQLISVGLIIALVSAGGGLLAAVAVGVPAGLVALVLTAWLVRHLTSLVPRFAPAAWRALVRSVLPYSLAVLATVLYFRLAIVAVSLLASPDDLGYFNASFRVVEVLVALPGLFVGAALPIFVRAAHEDDVRLRYGVARVFDVSLVGGVWVAVVLAVAGKVAIDVIGGPSFAPAATLLAIQGVAVAAAFVGTVWGNVLLSLDRQRDILKITLSALGCGLVLTPALVAIDGARGGAIATAVVEVLLALLGAYFVHHARPGLLPPMGVVAKVALAAALACLPAVLTDLPPLVLGVIATIIYTIVVLALRAVPAEVLDVVRRRVSR</sequence>
<dbReference type="EMBL" id="JAPDOD010000037">
    <property type="protein sequence ID" value="MDA0164719.1"/>
    <property type="molecule type" value="Genomic_DNA"/>
</dbReference>
<comment type="caution">
    <text evidence="7">The sequence shown here is derived from an EMBL/GenBank/DDBJ whole genome shotgun (WGS) entry which is preliminary data.</text>
</comment>
<evidence type="ECO:0000313" key="8">
    <source>
        <dbReference type="Proteomes" id="UP001149140"/>
    </source>
</evidence>
<evidence type="ECO:0000256" key="6">
    <source>
        <dbReference type="SAM" id="Phobius"/>
    </source>
</evidence>
<feature type="transmembrane region" description="Helical" evidence="6">
    <location>
        <begin position="32"/>
        <end position="52"/>
    </location>
</feature>
<feature type="transmembrane region" description="Helical" evidence="6">
    <location>
        <begin position="399"/>
        <end position="419"/>
    </location>
</feature>
<dbReference type="PANTHER" id="PTHR30250">
    <property type="entry name" value="PST FAMILY PREDICTED COLANIC ACID TRANSPORTER"/>
    <property type="match status" value="1"/>
</dbReference>
<evidence type="ECO:0000256" key="1">
    <source>
        <dbReference type="ARBA" id="ARBA00004651"/>
    </source>
</evidence>
<feature type="transmembrane region" description="Helical" evidence="6">
    <location>
        <begin position="100"/>
        <end position="120"/>
    </location>
</feature>
<proteinExistence type="predicted"/>
<feature type="transmembrane region" description="Helical" evidence="6">
    <location>
        <begin position="229"/>
        <end position="254"/>
    </location>
</feature>
<dbReference type="Proteomes" id="UP001149140">
    <property type="component" value="Unassembled WGS sequence"/>
</dbReference>
<dbReference type="InterPro" id="IPR050833">
    <property type="entry name" value="Poly_Biosynth_Transport"/>
</dbReference>
<keyword evidence="4 6" id="KW-1133">Transmembrane helix</keyword>
<protein>
    <submittedName>
        <fullName evidence="7">Oligosaccharide flippase family protein</fullName>
    </submittedName>
</protein>
<feature type="transmembrane region" description="Helical" evidence="6">
    <location>
        <begin position="454"/>
        <end position="474"/>
    </location>
</feature>
<keyword evidence="2" id="KW-1003">Cell membrane</keyword>
<evidence type="ECO:0000256" key="4">
    <source>
        <dbReference type="ARBA" id="ARBA00022989"/>
    </source>
</evidence>
<accession>A0A9X3MXT0</accession>
<feature type="transmembrane region" description="Helical" evidence="6">
    <location>
        <begin position="308"/>
        <end position="328"/>
    </location>
</feature>